<dbReference type="Pfam" id="PF00133">
    <property type="entry name" value="tRNA-synt_1"/>
    <property type="match status" value="1"/>
</dbReference>
<keyword evidence="7" id="KW-0862">Zinc</keyword>
<comment type="catalytic activity">
    <reaction evidence="6 7">
        <text>tRNA(Ile) + L-isoleucine + ATP = L-isoleucyl-tRNA(Ile) + AMP + diphosphate</text>
        <dbReference type="Rhea" id="RHEA:11060"/>
        <dbReference type="Rhea" id="RHEA-COMP:9666"/>
        <dbReference type="Rhea" id="RHEA-COMP:9695"/>
        <dbReference type="ChEBI" id="CHEBI:30616"/>
        <dbReference type="ChEBI" id="CHEBI:33019"/>
        <dbReference type="ChEBI" id="CHEBI:58045"/>
        <dbReference type="ChEBI" id="CHEBI:78442"/>
        <dbReference type="ChEBI" id="CHEBI:78528"/>
        <dbReference type="ChEBI" id="CHEBI:456215"/>
        <dbReference type="EC" id="6.1.1.5"/>
    </reaction>
</comment>
<dbReference type="PANTHER" id="PTHR42780:SF1">
    <property type="entry name" value="ISOLEUCINE--TRNA LIGASE, CYTOPLASMIC"/>
    <property type="match status" value="1"/>
</dbReference>
<comment type="caution">
    <text evidence="7">Lacks conserved residue(s) required for the propagation of feature annotation.</text>
</comment>
<sequence>MPVVGKVEGSYDPWRVEDWVKSFWEKERIYSKLREWRRGRRRFFFLDGPPYPSSDIPHAGTAWNKVLKDAVLRYRRMAGFDTWDKPGYDCHGLPIEVQVEKRLGIKVKREIEEKIGIERFVELCKEFALTNVQGLTRWFKELGVFMDWDNPYLTLRDDYIEAEWWLIKRAWEEGLLERELRVVYWCPRCGTTLAEYEIEYRELTDPSIYVKFKLEGRENEYIVIWTTTPWTLPANAFVMIHPDAEYARVRVGNEILIMARTRVEKVMEEAGISNYEIVDVVKGSELVGLRYIHPLEDVIPLQSKLKKFHEIVAAPEFVTLYEGTGLVHAAPGHGFEDFQVAVKRGWSDAIVAPIDDEGRFTEDAGPLKGLRAREANPTIIDMLRERGALLHAGEISHRYPVCWRCKSPVLLRATPQWIIKVTKLKEKLVKEVKKANWIPSWALDRIMSMLENLQDWVLSRQRYWGAPLPVWICEKCGNTIVVGSLKELVELGGEKPRELHRPWVDRVTLRCPKCGGNARRVPDVMDVWLDSGVAFYASLGHPERIEFSPVDFITEGHDQTRGWFFSLLRAGVIGFGSVPYRNVLVHGFMLDEKGREMHKSLGNYVDTAEIIKKAGRDPFRLWVLQNTTWEDARFSWKALEQARKDLSIVWNVFVFASTYMSLDKFDPTRHKLDELLDKLEAEDRWLLSRLQRLIGRVTRAFEEYRIHEAARAIREFILEDVSRWYIRLIRRRVWLEEENISKITAYATLYHVLRSWLAMASTITPFITEYLYQTFVKPAEPDAPPSVAMLEWPQIDKRLIDEQLEKDMAIVREVVEAAASARMKAGLKLRQPVREIIVFTSDERVSEAVERLSRIVLEQANAKKVSVRSAAELEELLTYDVEPVYARLGPKYRKLTSRIVEYLKSNADKVARDIIREGVHRTVIDGVEVTIEREDVNIRAKPRVGFAIAETSWGSVAVDTRLTEEEIAEGLARDVVRRIQYMRKMLNLPVDAYVEVVVAGPSDALKLLEKLEEYVKSETRAARLLLTSDEHAAREAGGLVMEWEIGDEKFVISVRPAGSAG</sequence>
<evidence type="ECO:0000256" key="1">
    <source>
        <dbReference type="ARBA" id="ARBA00022598"/>
    </source>
</evidence>
<dbReference type="InterPro" id="IPR014729">
    <property type="entry name" value="Rossmann-like_a/b/a_fold"/>
</dbReference>
<comment type="function">
    <text evidence="7">Catalyzes the attachment of isoleucine to tRNA(Ile). As IleRS can inadvertently accommodate and process structurally similar amino acids such as valine, to avoid such errors it has two additional distinct tRNA(Ile)-dependent editing activities. One activity is designated as 'pretransfer' editing and involves the hydrolysis of activated Val-AMP. The other activity is designated 'posttransfer' editing and involves deacylation of mischarged Val-tRNA(Ile).</text>
</comment>
<dbReference type="PROSITE" id="PS00178">
    <property type="entry name" value="AA_TRNA_LIGASE_I"/>
    <property type="match status" value="1"/>
</dbReference>
<dbReference type="GO" id="GO:0005524">
    <property type="term" value="F:ATP binding"/>
    <property type="evidence" value="ECO:0007669"/>
    <property type="project" value="UniProtKB-UniRule"/>
</dbReference>
<evidence type="ECO:0000256" key="6">
    <source>
        <dbReference type="ARBA" id="ARBA00048359"/>
    </source>
</evidence>
<dbReference type="PANTHER" id="PTHR42780">
    <property type="entry name" value="SOLEUCYL-TRNA SYNTHETASE"/>
    <property type="match status" value="1"/>
</dbReference>
<evidence type="ECO:0000256" key="3">
    <source>
        <dbReference type="ARBA" id="ARBA00022840"/>
    </source>
</evidence>
<dbReference type="InterPro" id="IPR013155">
    <property type="entry name" value="M/V/L/I-tRNA-synth_anticd-bd"/>
</dbReference>
<dbReference type="InterPro" id="IPR033709">
    <property type="entry name" value="Anticodon_Ile_ABEc"/>
</dbReference>
<evidence type="ECO:0000259" key="9">
    <source>
        <dbReference type="Pfam" id="PF08264"/>
    </source>
</evidence>
<dbReference type="HOGENOM" id="CLU_001493_1_1_2"/>
<keyword evidence="7" id="KW-0963">Cytoplasm</keyword>
<dbReference type="Gene3D" id="3.90.740.10">
    <property type="entry name" value="Valyl/Leucyl/Isoleucyl-tRNA synthetase, editing domain"/>
    <property type="match status" value="1"/>
</dbReference>
<dbReference type="SUPFAM" id="SSF50677">
    <property type="entry name" value="ValRS/IleRS/LeuRS editing domain"/>
    <property type="match status" value="1"/>
</dbReference>
<dbReference type="Pfam" id="PF08264">
    <property type="entry name" value="Anticodon_1"/>
    <property type="match status" value="1"/>
</dbReference>
<comment type="subcellular location">
    <subcellularLocation>
        <location evidence="7">Cytoplasm</location>
    </subcellularLocation>
</comment>
<dbReference type="Gene3D" id="3.40.50.620">
    <property type="entry name" value="HUPs"/>
    <property type="match status" value="2"/>
</dbReference>
<keyword evidence="7" id="KW-0479">Metal-binding</keyword>
<dbReference type="GO" id="GO:0006428">
    <property type="term" value="P:isoleucyl-tRNA aminoacylation"/>
    <property type="evidence" value="ECO:0007669"/>
    <property type="project" value="UniProtKB-UniRule"/>
</dbReference>
<dbReference type="GO" id="GO:0008270">
    <property type="term" value="F:zinc ion binding"/>
    <property type="evidence" value="ECO:0007669"/>
    <property type="project" value="UniProtKB-UniRule"/>
</dbReference>
<dbReference type="KEGG" id="pfm:Pyrfu_1655"/>
<accession>G0ECE1</accession>
<evidence type="ECO:0000313" key="10">
    <source>
        <dbReference type="EMBL" id="AEM39511.1"/>
    </source>
</evidence>
<keyword evidence="5 7" id="KW-0030">Aminoacyl-tRNA synthetase</keyword>
<comment type="cofactor">
    <cofactor evidence="7">
        <name>Zn(2+)</name>
        <dbReference type="ChEBI" id="CHEBI:29105"/>
    </cofactor>
</comment>
<protein>
    <recommendedName>
        <fullName evidence="7">Isoleucine--tRNA ligase</fullName>
        <ecNumber evidence="7">6.1.1.5</ecNumber>
    </recommendedName>
    <alternativeName>
        <fullName evidence="7">Isoleucyl-tRNA synthetase</fullName>
        <shortName evidence="7">IleRS</shortName>
    </alternativeName>
</protein>
<dbReference type="InParanoid" id="G0ECE1"/>
<name>G0ECE1_PYRF1</name>
<evidence type="ECO:0000259" key="8">
    <source>
        <dbReference type="Pfam" id="PF00133"/>
    </source>
</evidence>
<dbReference type="InterPro" id="IPR009080">
    <property type="entry name" value="tRNAsynth_Ia_anticodon-bd"/>
</dbReference>
<keyword evidence="3 7" id="KW-0067">ATP-binding</keyword>
<dbReference type="GO" id="GO:0002161">
    <property type="term" value="F:aminoacyl-tRNA deacylase activity"/>
    <property type="evidence" value="ECO:0007669"/>
    <property type="project" value="InterPro"/>
</dbReference>
<reference evidence="10 11" key="1">
    <citation type="journal article" date="2011" name="Stand. Genomic Sci.">
        <title>Complete genome sequence of the hyperthermophilic chemolithoautotroph Pyrolobus fumarii type strain (1A).</title>
        <authorList>
            <person name="Anderson I."/>
            <person name="Goker M."/>
            <person name="Nolan M."/>
            <person name="Lucas S."/>
            <person name="Hammon N."/>
            <person name="Deshpande S."/>
            <person name="Cheng J.F."/>
            <person name="Tapia R."/>
            <person name="Han C."/>
            <person name="Goodwin L."/>
            <person name="Pitluck S."/>
            <person name="Huntemann M."/>
            <person name="Liolios K."/>
            <person name="Ivanova N."/>
            <person name="Pagani I."/>
            <person name="Mavromatis K."/>
            <person name="Ovchinikova G."/>
            <person name="Pati A."/>
            <person name="Chen A."/>
            <person name="Palaniappan K."/>
            <person name="Land M."/>
            <person name="Hauser L."/>
            <person name="Brambilla E.M."/>
            <person name="Huber H."/>
            <person name="Yasawong M."/>
            <person name="Rohde M."/>
            <person name="Spring S."/>
            <person name="Abt B."/>
            <person name="Sikorski J."/>
            <person name="Wirth R."/>
            <person name="Detter J.C."/>
            <person name="Woyke T."/>
            <person name="Bristow J."/>
            <person name="Eisen J.A."/>
            <person name="Markowitz V."/>
            <person name="Hugenholtz P."/>
            <person name="Kyrpides N.C."/>
            <person name="Klenk H.P."/>
            <person name="Lapidus A."/>
        </authorList>
    </citation>
    <scope>NUCLEOTIDE SEQUENCE [LARGE SCALE GENOMIC DNA]</scope>
    <source>
        <strain evidence="11">DSM 11204 / 1A</strain>
    </source>
</reference>
<evidence type="ECO:0000313" key="11">
    <source>
        <dbReference type="Proteomes" id="UP000001037"/>
    </source>
</evidence>
<evidence type="ECO:0000256" key="7">
    <source>
        <dbReference type="HAMAP-Rule" id="MF_02003"/>
    </source>
</evidence>
<feature type="domain" description="Aminoacyl-tRNA synthetase class Ia" evidence="8">
    <location>
        <begin position="22"/>
        <end position="634"/>
    </location>
</feature>
<dbReference type="EC" id="6.1.1.5" evidence="7"/>
<evidence type="ECO:0000256" key="5">
    <source>
        <dbReference type="ARBA" id="ARBA00023146"/>
    </source>
</evidence>
<keyword evidence="11" id="KW-1185">Reference proteome</keyword>
<evidence type="ECO:0000256" key="4">
    <source>
        <dbReference type="ARBA" id="ARBA00022917"/>
    </source>
</evidence>
<dbReference type="GO" id="GO:0004822">
    <property type="term" value="F:isoleucine-tRNA ligase activity"/>
    <property type="evidence" value="ECO:0007669"/>
    <property type="project" value="UniProtKB-UniRule"/>
</dbReference>
<dbReference type="InterPro" id="IPR001412">
    <property type="entry name" value="aa-tRNA-synth_I_CS"/>
</dbReference>
<dbReference type="CDD" id="cd07961">
    <property type="entry name" value="Anticodon_Ia_Ile_ABEc"/>
    <property type="match status" value="1"/>
</dbReference>
<dbReference type="InterPro" id="IPR002300">
    <property type="entry name" value="aa-tRNA-synth_Ia"/>
</dbReference>
<dbReference type="CDD" id="cd00818">
    <property type="entry name" value="IleRS_core"/>
    <property type="match status" value="1"/>
</dbReference>
<dbReference type="eggNOG" id="arCOG00807">
    <property type="taxonomic scope" value="Archaea"/>
</dbReference>
<dbReference type="AlphaFoldDB" id="G0ECE1"/>
<dbReference type="InterPro" id="IPR009008">
    <property type="entry name" value="Val/Leu/Ile-tRNA-synth_edit"/>
</dbReference>
<comment type="domain">
    <text evidence="7">IleRS has two distinct active sites: one for aminoacylation and one for editing. The misactivated valine is translocated from the active site to the editing site, which sterically excludes the correctly activated isoleucine. The single editing site contains two valyl binding pockets, one specific for each substrate (Val-AMP or Val-tRNA(Ile)).</text>
</comment>
<dbReference type="Gene3D" id="1.10.730.10">
    <property type="entry name" value="Isoleucyl-tRNA Synthetase, Domain 1"/>
    <property type="match status" value="1"/>
</dbReference>
<dbReference type="Proteomes" id="UP000001037">
    <property type="component" value="Chromosome"/>
</dbReference>
<proteinExistence type="inferred from homology"/>
<keyword evidence="4 7" id="KW-0648">Protein biosynthesis</keyword>
<dbReference type="InterPro" id="IPR002301">
    <property type="entry name" value="Ile-tRNA-ligase"/>
</dbReference>
<organism evidence="10 11">
    <name type="scientific">Pyrolobus fumarii (strain DSM 11204 / 1A)</name>
    <dbReference type="NCBI Taxonomy" id="694429"/>
    <lineage>
        <taxon>Archaea</taxon>
        <taxon>Thermoproteota</taxon>
        <taxon>Thermoprotei</taxon>
        <taxon>Desulfurococcales</taxon>
        <taxon>Pyrodictiaceae</taxon>
        <taxon>Pyrolobus</taxon>
    </lineage>
</organism>
<dbReference type="FunCoup" id="G0ECE1">
    <property type="interactions" value="233"/>
</dbReference>
<dbReference type="RefSeq" id="WP_014027188.1">
    <property type="nucleotide sequence ID" value="NC_015931.1"/>
</dbReference>
<gene>
    <name evidence="7" type="primary">ileS</name>
    <name evidence="10" type="ordered locus">Pyrfu_1655</name>
</gene>
<dbReference type="InterPro" id="IPR023586">
    <property type="entry name" value="Ile-tRNA-ligase_type2"/>
</dbReference>
<feature type="binding site" evidence="7">
    <location>
        <position position="599"/>
    </location>
    <ligand>
        <name>ATP</name>
        <dbReference type="ChEBI" id="CHEBI:30616"/>
    </ligand>
</feature>
<dbReference type="SUPFAM" id="SSF47323">
    <property type="entry name" value="Anticodon-binding domain of a subclass of class I aminoacyl-tRNA synthetases"/>
    <property type="match status" value="2"/>
</dbReference>
<dbReference type="NCBIfam" id="TIGR00392">
    <property type="entry name" value="ileS"/>
    <property type="match status" value="1"/>
</dbReference>
<dbReference type="GeneID" id="11138844"/>
<comment type="subunit">
    <text evidence="7">Monomer.</text>
</comment>
<dbReference type="SUPFAM" id="SSF52374">
    <property type="entry name" value="Nucleotidylyl transferase"/>
    <property type="match status" value="1"/>
</dbReference>
<feature type="domain" description="Methionyl/Valyl/Leucyl/Isoleucyl-tRNA synthetase anticodon-binding" evidence="9">
    <location>
        <begin position="683"/>
        <end position="836"/>
    </location>
</feature>
<dbReference type="PRINTS" id="PR00984">
    <property type="entry name" value="TRNASYNTHILE"/>
</dbReference>
<evidence type="ECO:0000256" key="2">
    <source>
        <dbReference type="ARBA" id="ARBA00022741"/>
    </source>
</evidence>
<keyword evidence="1 7" id="KW-0436">Ligase</keyword>
<feature type="short sequence motif" description="'KMSKS' region" evidence="7">
    <location>
        <begin position="596"/>
        <end position="600"/>
    </location>
</feature>
<dbReference type="Pfam" id="PF19302">
    <property type="entry name" value="DUF5915"/>
    <property type="match status" value="1"/>
</dbReference>
<dbReference type="OrthoDB" id="30823at2157"/>
<dbReference type="GO" id="GO:0000049">
    <property type="term" value="F:tRNA binding"/>
    <property type="evidence" value="ECO:0007669"/>
    <property type="project" value="InterPro"/>
</dbReference>
<dbReference type="STRING" id="694429.Pyrfu_1655"/>
<dbReference type="EMBL" id="CP002838">
    <property type="protein sequence ID" value="AEM39511.1"/>
    <property type="molecule type" value="Genomic_DNA"/>
</dbReference>
<dbReference type="GO" id="GO:0005737">
    <property type="term" value="C:cytoplasm"/>
    <property type="evidence" value="ECO:0007669"/>
    <property type="project" value="UniProtKB-SubCell"/>
</dbReference>
<comment type="similarity">
    <text evidence="7">Belongs to the class-I aminoacyl-tRNA synthetase family. IleS type 2 subfamily.</text>
</comment>
<keyword evidence="2 7" id="KW-0547">Nucleotide-binding</keyword>
<dbReference type="HAMAP" id="MF_02003">
    <property type="entry name" value="Ile_tRNA_synth_type2"/>
    <property type="match status" value="1"/>
</dbReference>